<comment type="subcellular location">
    <subcellularLocation>
        <location evidence="1">Cell membrane</location>
        <topology evidence="1">Multi-pass membrane protein</topology>
    </subcellularLocation>
</comment>
<keyword evidence="2" id="KW-0813">Transport</keyword>
<evidence type="ECO:0000256" key="5">
    <source>
        <dbReference type="ARBA" id="ARBA00022989"/>
    </source>
</evidence>
<accession>A0A845HYP7</accession>
<reference evidence="10" key="1">
    <citation type="submission" date="2019-12" db="EMBL/GenBank/DDBJ databases">
        <title>Novel species isolated from a subtropical stream in China.</title>
        <authorList>
            <person name="Lu H."/>
        </authorList>
    </citation>
    <scope>NUCLEOTIDE SEQUENCE [LARGE SCALE GENOMIC DNA]</scope>
    <source>
        <strain evidence="10">FT93W</strain>
    </source>
</reference>
<keyword evidence="6" id="KW-0406">Ion transport</keyword>
<dbReference type="PANTHER" id="PTHR33281:SF19">
    <property type="entry name" value="VOLTAGE-DEPENDENT ANION CHANNEL-FORMING PROTEIN YNEE"/>
    <property type="match status" value="1"/>
</dbReference>
<evidence type="ECO:0000256" key="6">
    <source>
        <dbReference type="ARBA" id="ARBA00023065"/>
    </source>
</evidence>
<keyword evidence="7 9" id="KW-0472">Membrane</keyword>
<dbReference type="Pfam" id="PF25539">
    <property type="entry name" value="Bestrophin_2"/>
    <property type="match status" value="1"/>
</dbReference>
<dbReference type="GO" id="GO:0005886">
    <property type="term" value="C:plasma membrane"/>
    <property type="evidence" value="ECO:0007669"/>
    <property type="project" value="UniProtKB-SubCell"/>
</dbReference>
<evidence type="ECO:0000256" key="3">
    <source>
        <dbReference type="ARBA" id="ARBA00022475"/>
    </source>
</evidence>
<dbReference type="PANTHER" id="PTHR33281">
    <property type="entry name" value="UPF0187 PROTEIN YNEE"/>
    <property type="match status" value="1"/>
</dbReference>
<evidence type="ECO:0000256" key="8">
    <source>
        <dbReference type="ARBA" id="ARBA00034708"/>
    </source>
</evidence>
<evidence type="ECO:0000313" key="11">
    <source>
        <dbReference type="Proteomes" id="UP000444316"/>
    </source>
</evidence>
<comment type="caution">
    <text evidence="10">The sequence shown here is derived from an EMBL/GenBank/DDBJ whole genome shotgun (WGS) entry which is preliminary data.</text>
</comment>
<dbReference type="InterPro" id="IPR044669">
    <property type="entry name" value="YneE/VCCN1/2-like"/>
</dbReference>
<comment type="similarity">
    <text evidence="8">Belongs to the anion channel-forming bestrophin (TC 1.A.46) family.</text>
</comment>
<evidence type="ECO:0000256" key="7">
    <source>
        <dbReference type="ARBA" id="ARBA00023136"/>
    </source>
</evidence>
<keyword evidence="3" id="KW-1003">Cell membrane</keyword>
<feature type="transmembrane region" description="Helical" evidence="9">
    <location>
        <begin position="50"/>
        <end position="70"/>
    </location>
</feature>
<sequence>MIIRPRPQGIEYFLLLRGSILPNIWRKLAVTIVMAIVVTLMHGSLYHVKIRLTTIPFTLMGLALAIFLGFRNSASYERYWEGRRLWGSLGTASRNLLRQVYAFPQVSSSECPQEREQLSQLRKNMAYAAIAFAHALRHQLREERWGEEIARLLPAERVQYWQRLQHPAAAILQAIGSDIGRALARGWLAAPLAQEIDRSLSQMSEALGGCERIKNTPIPFSYSVLLHRTVYVYCYLLPFGLVDSIGLLTPVVVGVVAYTFFGLDAIGDEIEEPFGLTPNDLPLTALSYGIEISAREMMGEMDIPAMPPPVDYCLQ</sequence>
<evidence type="ECO:0000313" key="10">
    <source>
        <dbReference type="EMBL" id="MYN46320.1"/>
    </source>
</evidence>
<gene>
    <name evidence="10" type="ORF">GTP23_14810</name>
</gene>
<keyword evidence="11" id="KW-1185">Reference proteome</keyword>
<evidence type="ECO:0000256" key="9">
    <source>
        <dbReference type="SAM" id="Phobius"/>
    </source>
</evidence>
<evidence type="ECO:0000256" key="4">
    <source>
        <dbReference type="ARBA" id="ARBA00022692"/>
    </source>
</evidence>
<protein>
    <submittedName>
        <fullName evidence="10">Bestrophin</fullName>
    </submittedName>
</protein>
<dbReference type="Proteomes" id="UP000444316">
    <property type="component" value="Unassembled WGS sequence"/>
</dbReference>
<organism evidence="10 11">
    <name type="scientific">Duganella fentianensis</name>
    <dbReference type="NCBI Taxonomy" id="2692177"/>
    <lineage>
        <taxon>Bacteria</taxon>
        <taxon>Pseudomonadati</taxon>
        <taxon>Pseudomonadota</taxon>
        <taxon>Betaproteobacteria</taxon>
        <taxon>Burkholderiales</taxon>
        <taxon>Oxalobacteraceae</taxon>
        <taxon>Telluria group</taxon>
        <taxon>Duganella</taxon>
    </lineage>
</organism>
<name>A0A845HYP7_9BURK</name>
<evidence type="ECO:0000256" key="2">
    <source>
        <dbReference type="ARBA" id="ARBA00022448"/>
    </source>
</evidence>
<evidence type="ECO:0000256" key="1">
    <source>
        <dbReference type="ARBA" id="ARBA00004651"/>
    </source>
</evidence>
<keyword evidence="5 9" id="KW-1133">Transmembrane helix</keyword>
<dbReference type="AlphaFoldDB" id="A0A845HYP7"/>
<proteinExistence type="inferred from homology"/>
<dbReference type="EMBL" id="WWCL01000003">
    <property type="protein sequence ID" value="MYN46320.1"/>
    <property type="molecule type" value="Genomic_DNA"/>
</dbReference>
<dbReference type="GO" id="GO:0005254">
    <property type="term" value="F:chloride channel activity"/>
    <property type="evidence" value="ECO:0007669"/>
    <property type="project" value="InterPro"/>
</dbReference>
<feature type="transmembrane region" description="Helical" evidence="9">
    <location>
        <begin position="24"/>
        <end position="44"/>
    </location>
</feature>
<keyword evidence="4 9" id="KW-0812">Transmembrane</keyword>